<comment type="caution">
    <text evidence="1">The sequence shown here is derived from an EMBL/GenBank/DDBJ whole genome shotgun (WGS) entry which is preliminary data.</text>
</comment>
<name>A0ACB7XBA6_9ERIC</name>
<evidence type="ECO:0000313" key="2">
    <source>
        <dbReference type="Proteomes" id="UP000828048"/>
    </source>
</evidence>
<keyword evidence="2" id="KW-1185">Reference proteome</keyword>
<reference evidence="1 2" key="1">
    <citation type="journal article" date="2021" name="Hortic Res">
        <title>High-quality reference genome and annotation aids understanding of berry development for evergreen blueberry (Vaccinium darrowii).</title>
        <authorList>
            <person name="Yu J."/>
            <person name="Hulse-Kemp A.M."/>
            <person name="Babiker E."/>
            <person name="Staton M."/>
        </authorList>
    </citation>
    <scope>NUCLEOTIDE SEQUENCE [LARGE SCALE GENOMIC DNA]</scope>
    <source>
        <strain evidence="2">cv. NJ 8807/NJ 8810</strain>
        <tissue evidence="1">Young leaf</tissue>
    </source>
</reference>
<protein>
    <submittedName>
        <fullName evidence="1">Uncharacterized protein</fullName>
    </submittedName>
</protein>
<accession>A0ACB7XBA6</accession>
<sequence length="530" mass="59141">MSSSLIINSNIPFLCKPKLSIVDEFNDSTVKFRSRIVFCSLSGSSATSFSKLRSVRHLGSSLGHDMVDWAKNCHHDEEEEEEEGGGGGGGEQTVTSFAEAVVKGISVRVAPNYAFPWKIEQEERCWSGFTVSGRKVCTSARAVDLHKEVKLKTSNCDVWYTATVLSVAFETDLAILTVNDDEFWKGVKPVEFGDMPAPEEEITVTGYPQGADYVSVIKSRVSGVGMTRNVISEANLLTFEVKAAWNLGKVGGPVFNGKGKCVGMILQHGGDEVDVLPAESIKHLILDYNKNGAYTGLPILGFKWQKMENFGLRVFMKMEHDQQGVLITEVMPNYPEFEILKPYDVILSIDGININNDGTVPFQQGRRIEFTSITRMFPQYYIIGGFVFTTLSIPYLQHVDEKYSGFEIPDEDELLSQATYEERVVLCQVLKADITIGCEGEDMLENQVLVTFNDQLVKGLKSLVGMVESCDEEFMKFTLENHKILVLGTDIARSRTPDILKAYDIPCAMSLEEMNSRQRKSRRLEAKKVS</sequence>
<dbReference type="Proteomes" id="UP000828048">
    <property type="component" value="Chromosome 6"/>
</dbReference>
<evidence type="ECO:0000313" key="1">
    <source>
        <dbReference type="EMBL" id="KAH7837856.1"/>
    </source>
</evidence>
<gene>
    <name evidence="1" type="ORF">Vadar_018879</name>
</gene>
<organism evidence="1 2">
    <name type="scientific">Vaccinium darrowii</name>
    <dbReference type="NCBI Taxonomy" id="229202"/>
    <lineage>
        <taxon>Eukaryota</taxon>
        <taxon>Viridiplantae</taxon>
        <taxon>Streptophyta</taxon>
        <taxon>Embryophyta</taxon>
        <taxon>Tracheophyta</taxon>
        <taxon>Spermatophyta</taxon>
        <taxon>Magnoliopsida</taxon>
        <taxon>eudicotyledons</taxon>
        <taxon>Gunneridae</taxon>
        <taxon>Pentapetalae</taxon>
        <taxon>asterids</taxon>
        <taxon>Ericales</taxon>
        <taxon>Ericaceae</taxon>
        <taxon>Vaccinioideae</taxon>
        <taxon>Vaccinieae</taxon>
        <taxon>Vaccinium</taxon>
    </lineage>
</organism>
<proteinExistence type="predicted"/>
<dbReference type="EMBL" id="CM037156">
    <property type="protein sequence ID" value="KAH7837856.1"/>
    <property type="molecule type" value="Genomic_DNA"/>
</dbReference>